<feature type="compositionally biased region" description="Basic and acidic residues" evidence="1">
    <location>
        <begin position="76"/>
        <end position="93"/>
    </location>
</feature>
<feature type="compositionally biased region" description="Polar residues" evidence="1">
    <location>
        <begin position="94"/>
        <end position="105"/>
    </location>
</feature>
<organism evidence="2 3">
    <name type="scientific">Stomoxys calcitrans</name>
    <name type="common">Stable fly</name>
    <name type="synonym">Conops calcitrans</name>
    <dbReference type="NCBI Taxonomy" id="35570"/>
    <lineage>
        <taxon>Eukaryota</taxon>
        <taxon>Metazoa</taxon>
        <taxon>Ecdysozoa</taxon>
        <taxon>Arthropoda</taxon>
        <taxon>Hexapoda</taxon>
        <taxon>Insecta</taxon>
        <taxon>Pterygota</taxon>
        <taxon>Neoptera</taxon>
        <taxon>Endopterygota</taxon>
        <taxon>Diptera</taxon>
        <taxon>Brachycera</taxon>
        <taxon>Muscomorpha</taxon>
        <taxon>Muscoidea</taxon>
        <taxon>Muscidae</taxon>
        <taxon>Stomoxys</taxon>
    </lineage>
</organism>
<dbReference type="KEGG" id="scac:106096049"/>
<reference evidence="2" key="1">
    <citation type="submission" date="2020-05" db="UniProtKB">
        <authorList>
            <consortium name="EnsemblMetazoa"/>
        </authorList>
    </citation>
    <scope>IDENTIFICATION</scope>
    <source>
        <strain evidence="2">USDA</strain>
    </source>
</reference>
<sequence>MSLTAKNSYWTRVVGDLERKSALKTRKETIKKYDFSLTLPKSLKKRVAKILPYEFEEFDKNVFIAESTVEAPLCYDNKEDKGNEEQAGKKMDSNGRSSLEFENQQPEPPKFVLKIDKPLEHKGKPKVKHNWPSSYICKTRKKRVCWDSKLYDMNCSIWEKTLDEQAEQLMDASAERFTTWINTLGSNKDSDISKEKLKALFSIEGERSLLASIITDPKELKAIAKCVADKLNKPEMAIELKYENYIKNRFKNVPKKIVTVAFGRTIPLRDRPWQPSEFDEPITTVFPDELITLEKLFKGITHLRSTNMLVDFYKKESNLERPYYLVKSGLFKERAKTQTVTEVPLYERLKLKY</sequence>
<accession>A0A1I8Q8V4</accession>
<evidence type="ECO:0000256" key="1">
    <source>
        <dbReference type="SAM" id="MobiDB-lite"/>
    </source>
</evidence>
<dbReference type="AlphaFoldDB" id="A0A1I8Q8V4"/>
<keyword evidence="3" id="KW-1185">Reference proteome</keyword>
<proteinExistence type="predicted"/>
<dbReference type="VEuPathDB" id="VectorBase:SCAU014942"/>
<feature type="region of interest" description="Disordered" evidence="1">
    <location>
        <begin position="76"/>
        <end position="105"/>
    </location>
</feature>
<gene>
    <name evidence="2" type="primary">106096049</name>
</gene>
<name>A0A1I8Q8V4_STOCA</name>
<evidence type="ECO:0000313" key="2">
    <source>
        <dbReference type="EnsemblMetazoa" id="SCAU014942-PA"/>
    </source>
</evidence>
<dbReference type="EnsemblMetazoa" id="SCAU014942-RA">
    <property type="protein sequence ID" value="SCAU014942-PA"/>
    <property type="gene ID" value="SCAU014942"/>
</dbReference>
<protein>
    <submittedName>
        <fullName evidence="2">Uncharacterized protein</fullName>
    </submittedName>
</protein>
<dbReference type="OrthoDB" id="6755972at2759"/>
<evidence type="ECO:0000313" key="3">
    <source>
        <dbReference type="Proteomes" id="UP000095300"/>
    </source>
</evidence>
<dbReference type="Proteomes" id="UP000095300">
    <property type="component" value="Unassembled WGS sequence"/>
</dbReference>